<dbReference type="AlphaFoldDB" id="A0A517N494"/>
<evidence type="ECO:0000313" key="1">
    <source>
        <dbReference type="EMBL" id="QDT01942.1"/>
    </source>
</evidence>
<sequence length="495" mass="54476">MGFHFRHSSVRCFAVVALAVVAPWPLPNIWAQTGQRPAEPAVALSDQTATDSEASLSDAMTRIGELEAIVASLQSQPSSVPAQTTSTVDPSLFQLVPKSESPTHYSVYDSGWTWRPSNKDESPFELTVGLHNQFRYTGFSRDEATSIDSAGNVREINNRNDFNINRGRLVFSGYAFDEDLSFYSNIDYSTVTSNPIQLLLGWISFRISDRLSVSMGLGKLPGTWEWTETSRYTLGADRTMATTYFRPSITAGMWATGKLTDDISYHALVGNGFNTLSLQASELDTQLAYSALSWWEPLGDFGRGFSDIEDHPSLAVRLGHGLTQTSNLSTSSAQPGAEQTVVRISDGTRLVEPDALAPGVTVNAFDIWLYSAHLGIKRQGLSLSSEVFLRWLRNIEGNTGTRLPSLFDHGFFVQAGAFVIPQTLELFARGSQVVGQFGSGDEISAGFNWYLFNQRSARFTFDVTSIDDSPAQQSRTGYVAGESGTLFRSQLWTFF</sequence>
<organism evidence="1 2">
    <name type="scientific">Rubripirellula lacrimiformis</name>
    <dbReference type="NCBI Taxonomy" id="1930273"/>
    <lineage>
        <taxon>Bacteria</taxon>
        <taxon>Pseudomonadati</taxon>
        <taxon>Planctomycetota</taxon>
        <taxon>Planctomycetia</taxon>
        <taxon>Pirellulales</taxon>
        <taxon>Pirellulaceae</taxon>
        <taxon>Rubripirellula</taxon>
    </lineage>
</organism>
<dbReference type="KEGG" id="rlc:K227x_03120"/>
<evidence type="ECO:0000313" key="2">
    <source>
        <dbReference type="Proteomes" id="UP000318538"/>
    </source>
</evidence>
<evidence type="ECO:0008006" key="3">
    <source>
        <dbReference type="Google" id="ProtNLM"/>
    </source>
</evidence>
<protein>
    <recommendedName>
        <fullName evidence="3">Phosphate-selective porin O and P</fullName>
    </recommendedName>
</protein>
<proteinExistence type="predicted"/>
<dbReference type="Proteomes" id="UP000318538">
    <property type="component" value="Chromosome"/>
</dbReference>
<dbReference type="EMBL" id="CP036525">
    <property type="protein sequence ID" value="QDT01942.1"/>
    <property type="molecule type" value="Genomic_DNA"/>
</dbReference>
<accession>A0A517N494</accession>
<name>A0A517N494_9BACT</name>
<gene>
    <name evidence="1" type="ORF">K227x_03120</name>
</gene>
<dbReference type="RefSeq" id="WP_246146430.1">
    <property type="nucleotide sequence ID" value="NZ_CP036525.1"/>
</dbReference>
<reference evidence="1 2" key="1">
    <citation type="submission" date="2019-02" db="EMBL/GenBank/DDBJ databases">
        <title>Deep-cultivation of Planctomycetes and their phenomic and genomic characterization uncovers novel biology.</title>
        <authorList>
            <person name="Wiegand S."/>
            <person name="Jogler M."/>
            <person name="Boedeker C."/>
            <person name="Pinto D."/>
            <person name="Vollmers J."/>
            <person name="Rivas-Marin E."/>
            <person name="Kohn T."/>
            <person name="Peeters S.H."/>
            <person name="Heuer A."/>
            <person name="Rast P."/>
            <person name="Oberbeckmann S."/>
            <person name="Bunk B."/>
            <person name="Jeske O."/>
            <person name="Meyerdierks A."/>
            <person name="Storesund J.E."/>
            <person name="Kallscheuer N."/>
            <person name="Luecker S."/>
            <person name="Lage O.M."/>
            <person name="Pohl T."/>
            <person name="Merkel B.J."/>
            <person name="Hornburger P."/>
            <person name="Mueller R.-W."/>
            <person name="Bruemmer F."/>
            <person name="Labrenz M."/>
            <person name="Spormann A.M."/>
            <person name="Op den Camp H."/>
            <person name="Overmann J."/>
            <person name="Amann R."/>
            <person name="Jetten M.S.M."/>
            <person name="Mascher T."/>
            <person name="Medema M.H."/>
            <person name="Devos D.P."/>
            <person name="Kaster A.-K."/>
            <person name="Ovreas L."/>
            <person name="Rohde M."/>
            <person name="Galperin M.Y."/>
            <person name="Jogler C."/>
        </authorList>
    </citation>
    <scope>NUCLEOTIDE SEQUENCE [LARGE SCALE GENOMIC DNA]</scope>
    <source>
        <strain evidence="1 2">K22_7</strain>
    </source>
</reference>
<dbReference type="Gene3D" id="2.40.160.10">
    <property type="entry name" value="Porin"/>
    <property type="match status" value="1"/>
</dbReference>
<keyword evidence="2" id="KW-1185">Reference proteome</keyword>
<dbReference type="InterPro" id="IPR023614">
    <property type="entry name" value="Porin_dom_sf"/>
</dbReference>